<feature type="domain" description="Copper amine oxidase-like N-terminal" evidence="2">
    <location>
        <begin position="36"/>
        <end position="143"/>
    </location>
</feature>
<evidence type="ECO:0000256" key="1">
    <source>
        <dbReference type="SAM" id="SignalP"/>
    </source>
</evidence>
<comment type="caution">
    <text evidence="3">The sequence shown here is derived from an EMBL/GenBank/DDBJ whole genome shotgun (WGS) entry which is preliminary data.</text>
</comment>
<feature type="chain" id="PRO_5047178717" description="Copper amine oxidase-like N-terminal domain-containing protein" evidence="1">
    <location>
        <begin position="29"/>
        <end position="304"/>
    </location>
</feature>
<feature type="signal peptide" evidence="1">
    <location>
        <begin position="1"/>
        <end position="28"/>
    </location>
</feature>
<evidence type="ECO:0000313" key="3">
    <source>
        <dbReference type="EMBL" id="MDQ0493781.1"/>
    </source>
</evidence>
<dbReference type="EMBL" id="JAUSWA010000009">
    <property type="protein sequence ID" value="MDQ0493781.1"/>
    <property type="molecule type" value="Genomic_DNA"/>
</dbReference>
<sequence length="304" mass="33373">MNTFTKAALASAISFSMLASGVSGVSAAASKSIIVQVNNKPVSGDVEPYIENGSTLVALNMLRSLPSVTINWNNTSKTVTVDNNGIKSTLAAGKKEAMVSGKKVTLSTSSVMKNGRVMVPLRFIADASGSEVYWNAPDRTVYVAKPTENMLKEIQSSDISVARHGAYDLPRIAKVVVLQGEEGDSMDYIRYFPKKQSSEFFEQHMDIVNYYRIIDTHVELLWSARMNLQQEAKNASLPFITNKIIEQNGKMPTIPKGVVYYNYSVPGGTTYGTIDKAGKKTRLGEATEDQAKEMFFSIPEEEQL</sequence>
<evidence type="ECO:0000259" key="2">
    <source>
        <dbReference type="Pfam" id="PF07833"/>
    </source>
</evidence>
<accession>A0ABU0KZJ5</accession>
<dbReference type="RefSeq" id="WP_152380154.1">
    <property type="nucleotide sequence ID" value="NZ_CP045298.1"/>
</dbReference>
<dbReference type="SUPFAM" id="SSF55383">
    <property type="entry name" value="Copper amine oxidase, domain N"/>
    <property type="match status" value="1"/>
</dbReference>
<dbReference type="InterPro" id="IPR012854">
    <property type="entry name" value="Cu_amine_oxidase-like_N"/>
</dbReference>
<keyword evidence="4" id="KW-1185">Reference proteome</keyword>
<reference evidence="3 4" key="1">
    <citation type="submission" date="2023-07" db="EMBL/GenBank/DDBJ databases">
        <title>Genomic Encyclopedia of Type Strains, Phase IV (KMG-IV): sequencing the most valuable type-strain genomes for metagenomic binning, comparative biology and taxonomic classification.</title>
        <authorList>
            <person name="Goeker M."/>
        </authorList>
    </citation>
    <scope>NUCLEOTIDE SEQUENCE [LARGE SCALE GENOMIC DNA]</scope>
    <source>
        <strain evidence="3 4">DSM 14914</strain>
    </source>
</reference>
<dbReference type="InterPro" id="IPR036582">
    <property type="entry name" value="Mao_N_sf"/>
</dbReference>
<dbReference type="Pfam" id="PF07833">
    <property type="entry name" value="Cu_amine_oxidN1"/>
    <property type="match status" value="1"/>
</dbReference>
<gene>
    <name evidence="3" type="ORF">QOZ95_001943</name>
</gene>
<keyword evidence="1" id="KW-0732">Signal</keyword>
<proteinExistence type="predicted"/>
<name>A0ABU0KZJ5_9BACL</name>
<dbReference type="Proteomes" id="UP001242811">
    <property type="component" value="Unassembled WGS sequence"/>
</dbReference>
<dbReference type="Gene3D" id="3.30.457.10">
    <property type="entry name" value="Copper amine oxidase-like, N-terminal domain"/>
    <property type="match status" value="1"/>
</dbReference>
<evidence type="ECO:0000313" key="4">
    <source>
        <dbReference type="Proteomes" id="UP001242811"/>
    </source>
</evidence>
<organism evidence="3 4">
    <name type="scientific">Paenibacillus brasilensis</name>
    <dbReference type="NCBI Taxonomy" id="128574"/>
    <lineage>
        <taxon>Bacteria</taxon>
        <taxon>Bacillati</taxon>
        <taxon>Bacillota</taxon>
        <taxon>Bacilli</taxon>
        <taxon>Bacillales</taxon>
        <taxon>Paenibacillaceae</taxon>
        <taxon>Paenibacillus</taxon>
    </lineage>
</organism>
<protein>
    <recommendedName>
        <fullName evidence="2">Copper amine oxidase-like N-terminal domain-containing protein</fullName>
    </recommendedName>
</protein>